<feature type="region of interest" description="Disordered" evidence="1">
    <location>
        <begin position="166"/>
        <end position="276"/>
    </location>
</feature>
<feature type="transmembrane region" description="Helical" evidence="2">
    <location>
        <begin position="1305"/>
        <end position="1324"/>
    </location>
</feature>
<keyword evidence="2" id="KW-1133">Transmembrane helix</keyword>
<feature type="region of interest" description="Disordered" evidence="1">
    <location>
        <begin position="126"/>
        <end position="153"/>
    </location>
</feature>
<evidence type="ECO:0000313" key="3">
    <source>
        <dbReference type="EMBL" id="KAF2107604.1"/>
    </source>
</evidence>
<feature type="region of interest" description="Disordered" evidence="1">
    <location>
        <begin position="1242"/>
        <end position="1269"/>
    </location>
</feature>
<feature type="region of interest" description="Disordered" evidence="1">
    <location>
        <begin position="1172"/>
        <end position="1212"/>
    </location>
</feature>
<evidence type="ECO:0000256" key="2">
    <source>
        <dbReference type="SAM" id="Phobius"/>
    </source>
</evidence>
<evidence type="ECO:0000313" key="4">
    <source>
        <dbReference type="Proteomes" id="UP000799770"/>
    </source>
</evidence>
<feature type="region of interest" description="Disordered" evidence="1">
    <location>
        <begin position="691"/>
        <end position="746"/>
    </location>
</feature>
<feature type="compositionally biased region" description="Polar residues" evidence="1">
    <location>
        <begin position="7"/>
        <end position="17"/>
    </location>
</feature>
<keyword evidence="4" id="KW-1185">Reference proteome</keyword>
<name>A0A6A5YLJ4_9PLEO</name>
<feature type="compositionally biased region" description="Pro residues" evidence="1">
    <location>
        <begin position="974"/>
        <end position="985"/>
    </location>
</feature>
<reference evidence="3" key="1">
    <citation type="journal article" date="2020" name="Stud. Mycol.">
        <title>101 Dothideomycetes genomes: a test case for predicting lifestyles and emergence of pathogens.</title>
        <authorList>
            <person name="Haridas S."/>
            <person name="Albert R."/>
            <person name="Binder M."/>
            <person name="Bloem J."/>
            <person name="Labutti K."/>
            <person name="Salamov A."/>
            <person name="Andreopoulos B."/>
            <person name="Baker S."/>
            <person name="Barry K."/>
            <person name="Bills G."/>
            <person name="Bluhm B."/>
            <person name="Cannon C."/>
            <person name="Castanera R."/>
            <person name="Culley D."/>
            <person name="Daum C."/>
            <person name="Ezra D."/>
            <person name="Gonzalez J."/>
            <person name="Henrissat B."/>
            <person name="Kuo A."/>
            <person name="Liang C."/>
            <person name="Lipzen A."/>
            <person name="Lutzoni F."/>
            <person name="Magnuson J."/>
            <person name="Mondo S."/>
            <person name="Nolan M."/>
            <person name="Ohm R."/>
            <person name="Pangilinan J."/>
            <person name="Park H.-J."/>
            <person name="Ramirez L."/>
            <person name="Alfaro M."/>
            <person name="Sun H."/>
            <person name="Tritt A."/>
            <person name="Yoshinaga Y."/>
            <person name="Zwiers L.-H."/>
            <person name="Turgeon B."/>
            <person name="Goodwin S."/>
            <person name="Spatafora J."/>
            <person name="Crous P."/>
            <person name="Grigoriev I."/>
        </authorList>
    </citation>
    <scope>NUCLEOTIDE SEQUENCE</scope>
    <source>
        <strain evidence="3">CBS 627.86</strain>
    </source>
</reference>
<accession>A0A6A5YLJ4</accession>
<feature type="compositionally biased region" description="Polar residues" evidence="1">
    <location>
        <begin position="784"/>
        <end position="812"/>
    </location>
</feature>
<evidence type="ECO:0000256" key="1">
    <source>
        <dbReference type="SAM" id="MobiDB-lite"/>
    </source>
</evidence>
<feature type="region of interest" description="Disordered" evidence="1">
    <location>
        <begin position="945"/>
        <end position="989"/>
    </location>
</feature>
<feature type="transmembrane region" description="Helical" evidence="2">
    <location>
        <begin position="1347"/>
        <end position="1373"/>
    </location>
</feature>
<dbReference type="EMBL" id="ML977353">
    <property type="protein sequence ID" value="KAF2107604.1"/>
    <property type="molecule type" value="Genomic_DNA"/>
</dbReference>
<feature type="region of interest" description="Disordered" evidence="1">
    <location>
        <begin position="1"/>
        <end position="61"/>
    </location>
</feature>
<gene>
    <name evidence="3" type="ORF">BDV96DRAFT_505973</name>
</gene>
<dbReference type="Proteomes" id="UP000799770">
    <property type="component" value="Unassembled WGS sequence"/>
</dbReference>
<feature type="region of interest" description="Disordered" evidence="1">
    <location>
        <begin position="855"/>
        <end position="912"/>
    </location>
</feature>
<feature type="compositionally biased region" description="Polar residues" evidence="1">
    <location>
        <begin position="197"/>
        <end position="241"/>
    </location>
</feature>
<feature type="compositionally biased region" description="Basic and acidic residues" evidence="1">
    <location>
        <begin position="691"/>
        <end position="700"/>
    </location>
</feature>
<feature type="region of interest" description="Disordered" evidence="1">
    <location>
        <begin position="100"/>
        <end position="119"/>
    </location>
</feature>
<proteinExistence type="predicted"/>
<dbReference type="OrthoDB" id="5353066at2759"/>
<feature type="compositionally biased region" description="Basic residues" evidence="1">
    <location>
        <begin position="1179"/>
        <end position="1193"/>
    </location>
</feature>
<organism evidence="3 4">
    <name type="scientific">Lophiotrema nucula</name>
    <dbReference type="NCBI Taxonomy" id="690887"/>
    <lineage>
        <taxon>Eukaryota</taxon>
        <taxon>Fungi</taxon>
        <taxon>Dikarya</taxon>
        <taxon>Ascomycota</taxon>
        <taxon>Pezizomycotina</taxon>
        <taxon>Dothideomycetes</taxon>
        <taxon>Pleosporomycetidae</taxon>
        <taxon>Pleosporales</taxon>
        <taxon>Lophiotremataceae</taxon>
        <taxon>Lophiotrema</taxon>
    </lineage>
</organism>
<feature type="compositionally biased region" description="Polar residues" evidence="1">
    <location>
        <begin position="1100"/>
        <end position="1118"/>
    </location>
</feature>
<keyword evidence="2" id="KW-0812">Transmembrane</keyword>
<keyword evidence="2" id="KW-0472">Membrane</keyword>
<feature type="region of interest" description="Disordered" evidence="1">
    <location>
        <begin position="623"/>
        <end position="643"/>
    </location>
</feature>
<feature type="region of interest" description="Disordered" evidence="1">
    <location>
        <begin position="1098"/>
        <end position="1118"/>
    </location>
</feature>
<protein>
    <submittedName>
        <fullName evidence="3">Uncharacterized protein</fullName>
    </submittedName>
</protein>
<feature type="region of interest" description="Disordered" evidence="1">
    <location>
        <begin position="784"/>
        <end position="821"/>
    </location>
</feature>
<sequence>MAPSPPQTHAFNPTTPIHSPHHSLASTASARTPLHTLSIHEYRKQQHTPTQQADTPPGKTLRRKAAAAGLNGLERVPSVSHTPLSSSRPLLQRLHLSQSAHQLKTRPQLPPSPPHLFENFDQEQPLRSYSADPRHSEGASYRQPSSEAAHSWRPFDIRATEKVTNWKPIKRLPRPSNTPYTPISPAGRTRETRAHAPSSTLAPVTSTRPQPSPLVTTPNSPTENGLSSDERTTPSTFSFSRFPQPPHLFDPSLSPPSDENVPPPLNPSFTSTAPATPPATPAVLHYRGASFDLVNPHDSLLFHEIETPTRDFESSEYLPIGLPDDPLLFSEMAPRRPLYGDLSSAYNSITGRVEGPTDDSNLNLPLPPVPAAFSPGSSQYSSPTQSYDGRLMVSPLAVKKSTGDSRFSLKQLTRSLTKRLGKPVDLTQQELQDLSFRRANEATSHLDGEYPRPLDQSYRASPKASFHPVNQSFENVASAIPQYPVSPLESPRFSGPRISSAPLSSMVPEDASVEIGRADVARNSVSESDIMAKPYYDDIASLYQGSSIYGDEDDATPYPPSLYSKRMSNPFGPVTSDDVSFSYDPKHESIYSFRVSARTSRRVSRPLAQEVLRRSLMPHQEKTDTISKFIDQYGPRDVSESSLNTHDDEAIDQLPQSTDAAIGSDVNLRAERPQTESLKSGLSQFDFELQSKSRNEELPRRVALPNSAGSPPQMHAPLAPPFEYDDEPNLLPRPDPSETFSGASSYGDTRNLLLLSQPNIKEGESEASVKDLLVLSNVVKQGLEPSSSYSQTGSQAISGTLEPSSSYSQASEGKNEAHTPQEALEHAERIFEQAESNQKDENIPAMWARRGSGNLLTRSGISMPPKSKANFAEGAESEDERGDWETVGHASGFERPSMDDESVADYSSSEDSQRSLGIIAESSLPVLDEQAVSRGFSLYRHPSPLPDHEHPFRSSPPVLGTQFSVRTTSDDIPLSPPRTSPPPSAATPLVATQNGAFAPDTWEQPYQYTRFVPHYEMSDEEAQEMLNSGPNDEILYETPYPDVDMSPHRSVRVEPPTMSTLATEHQTAALERENTFEKLTVLGPKGNLTGSPFGTGMQEAGSSVADTSSPGALWTSSPNDAGSRAGFYASSPDRRTSVVKIRNSRLAVPDDTQHERTPSEVTLFPSHYRLQSVDSHMSSRTKKSSISRNRRSLRFPISPSHPRPLSRAAVPSQTKLREMILAPDTQTVSSAQTDHYSRFLGTALSERPSSSNTDSPLRRPLDSRGTLTRNGTVRTVLANEFSPHLLCPERALDAQEEVERRKKSWLIFALFCILPPALILYRWMGDAVMVAWTKGEFGHCSDRPKRIALWAGIAINVGGSVTIIAAIAGAHAAGII</sequence>